<gene>
    <name evidence="1" type="ORF">ACFFIA_42385</name>
</gene>
<dbReference type="PROSITE" id="PS51365">
    <property type="entry name" value="RENAL_DIPEPTIDASE_2"/>
    <property type="match status" value="1"/>
</dbReference>
<dbReference type="Pfam" id="PF01244">
    <property type="entry name" value="Peptidase_M19"/>
    <property type="match status" value="1"/>
</dbReference>
<reference evidence="1 2" key="1">
    <citation type="submission" date="2024-09" db="EMBL/GenBank/DDBJ databases">
        <authorList>
            <person name="Sun Q."/>
            <person name="Mori K."/>
        </authorList>
    </citation>
    <scope>NUCLEOTIDE SEQUENCE [LARGE SCALE GENOMIC DNA]</scope>
    <source>
        <strain evidence="1 2">TBRC 3947</strain>
    </source>
</reference>
<dbReference type="SUPFAM" id="SSF51556">
    <property type="entry name" value="Metallo-dependent hydrolases"/>
    <property type="match status" value="1"/>
</dbReference>
<keyword evidence="2" id="KW-1185">Reference proteome</keyword>
<dbReference type="RefSeq" id="WP_377262946.1">
    <property type="nucleotide sequence ID" value="NZ_JBHLUH010000105.1"/>
</dbReference>
<organism evidence="1 2">
    <name type="scientific">Phytohabitans kaempferiae</name>
    <dbReference type="NCBI Taxonomy" id="1620943"/>
    <lineage>
        <taxon>Bacteria</taxon>
        <taxon>Bacillati</taxon>
        <taxon>Actinomycetota</taxon>
        <taxon>Actinomycetes</taxon>
        <taxon>Micromonosporales</taxon>
        <taxon>Micromonosporaceae</taxon>
    </lineage>
</organism>
<accession>A0ABV6MIK8</accession>
<dbReference type="PANTHER" id="PTHR10443">
    <property type="entry name" value="MICROSOMAL DIPEPTIDASE"/>
    <property type="match status" value="1"/>
</dbReference>
<name>A0ABV6MIK8_9ACTN</name>
<evidence type="ECO:0000313" key="1">
    <source>
        <dbReference type="EMBL" id="MFC0534257.1"/>
    </source>
</evidence>
<dbReference type="Proteomes" id="UP001589867">
    <property type="component" value="Unassembled WGS sequence"/>
</dbReference>
<dbReference type="InterPro" id="IPR032466">
    <property type="entry name" value="Metal_Hydrolase"/>
</dbReference>
<dbReference type="PANTHER" id="PTHR10443:SF12">
    <property type="entry name" value="DIPEPTIDASE"/>
    <property type="match status" value="1"/>
</dbReference>
<sequence>MVVDMVSRGAGSEIFDAYQGAYKGQLTTLIEEVRRQPSRLSEVMNWPFETELAGGPDLLRQRIQDSGLTCGTYEPTLSLPADLTDCFAWDWAEAIRRYSALPWVIHATEQSDVRRAKREGSVAFFSYFQPLYPSPHDLGAFDHAFTQGLRSYMLTYNHMDHLGVGCLERVDCGLSTFGIKVVERCNRLGVIVDLSHCGEATTLEACRISTQPVTASHTSARRVYEHPRAKSDDALRAVADTGGVVGVYAVPAFLANTPEPSIDSMLDHIEYMIDLVGWQHVGIGTDWPWAIPSELDSSLGEINHKRLAFKPQDEAGRAARLRGYRDCRDLPNITRGLVGRGYSDEQVQGVLGENFLRVFGTVCG</sequence>
<proteinExistence type="predicted"/>
<dbReference type="Gene3D" id="3.20.20.140">
    <property type="entry name" value="Metal-dependent hydrolases"/>
    <property type="match status" value="1"/>
</dbReference>
<comment type="caution">
    <text evidence="1">The sequence shown here is derived from an EMBL/GenBank/DDBJ whole genome shotgun (WGS) entry which is preliminary data.</text>
</comment>
<evidence type="ECO:0000313" key="2">
    <source>
        <dbReference type="Proteomes" id="UP001589867"/>
    </source>
</evidence>
<protein>
    <submittedName>
        <fullName evidence="1">Dipeptidase</fullName>
    </submittedName>
</protein>
<dbReference type="InterPro" id="IPR008257">
    <property type="entry name" value="Pept_M19"/>
</dbReference>
<dbReference type="EMBL" id="JBHLUH010000105">
    <property type="protein sequence ID" value="MFC0534257.1"/>
    <property type="molecule type" value="Genomic_DNA"/>
</dbReference>